<dbReference type="SFLD" id="SFLDG01129">
    <property type="entry name" value="C1.5:_HAD__Beta-PGM__Phosphata"/>
    <property type="match status" value="1"/>
</dbReference>
<comment type="caution">
    <text evidence="1">The sequence shown here is derived from an EMBL/GenBank/DDBJ whole genome shotgun (WGS) entry which is preliminary data.</text>
</comment>
<dbReference type="InterPro" id="IPR023214">
    <property type="entry name" value="HAD_sf"/>
</dbReference>
<dbReference type="NCBIfam" id="TIGR01993">
    <property type="entry name" value="Pyr-5-nucltdase"/>
    <property type="match status" value="1"/>
</dbReference>
<dbReference type="InterPro" id="IPR010237">
    <property type="entry name" value="Pyr-5-nucltdase"/>
</dbReference>
<dbReference type="Pfam" id="PF00702">
    <property type="entry name" value="Hydrolase"/>
    <property type="match status" value="1"/>
</dbReference>
<proteinExistence type="predicted"/>
<dbReference type="EMBL" id="JBHSCR010000014">
    <property type="protein sequence ID" value="MFC4348838.1"/>
    <property type="molecule type" value="Genomic_DNA"/>
</dbReference>
<organism evidence="1 2">
    <name type="scientific">Kordiimonas lipolytica</name>
    <dbReference type="NCBI Taxonomy" id="1662421"/>
    <lineage>
        <taxon>Bacteria</taxon>
        <taxon>Pseudomonadati</taxon>
        <taxon>Pseudomonadota</taxon>
        <taxon>Alphaproteobacteria</taxon>
        <taxon>Kordiimonadales</taxon>
        <taxon>Kordiimonadaceae</taxon>
        <taxon>Kordiimonas</taxon>
    </lineage>
</organism>
<name>A0ABV8UEF3_9PROT</name>
<protein>
    <submittedName>
        <fullName evidence="1">Pyrimidine 5'-nucleotidase</fullName>
    </submittedName>
</protein>
<keyword evidence="2" id="KW-1185">Reference proteome</keyword>
<dbReference type="InterPro" id="IPR036412">
    <property type="entry name" value="HAD-like_sf"/>
</dbReference>
<dbReference type="NCBIfam" id="TIGR01509">
    <property type="entry name" value="HAD-SF-IA-v3"/>
    <property type="match status" value="1"/>
</dbReference>
<dbReference type="PANTHER" id="PTHR12725:SF117">
    <property type="entry name" value="HALOACID DEHALOGENASE-LIKE HYDROLASE"/>
    <property type="match status" value="1"/>
</dbReference>
<dbReference type="Gene3D" id="3.40.50.1000">
    <property type="entry name" value="HAD superfamily/HAD-like"/>
    <property type="match status" value="1"/>
</dbReference>
<sequence>MLDFKKQSFHPTFDTPRDAWVFDLDNTLYAAECNLFSQIDQKIGEYVQTLLGLNAEDARKVQKQYLLEHGTTLKGLMAHHSVDPYHYLDSVHDIDFAPIERDDHLRDAITRLDGRRVVFTNADAKYAAKVLDRLGIDDLFEDIFDIHEADLEPKPKPQVYDKFVAKYDIDPKRAVMFEDMARNLVPAHAMGMATVWINTGNIWGKADHDPETVHAETGNLATWLHAFLNR</sequence>
<gene>
    <name evidence="1" type="ORF">ACFO5Q_13375</name>
</gene>
<dbReference type="SUPFAM" id="SSF56784">
    <property type="entry name" value="HAD-like"/>
    <property type="match status" value="1"/>
</dbReference>
<dbReference type="SFLD" id="SFLDG01132">
    <property type="entry name" value="C1.5.3:_5'-Nucleotidase_Like"/>
    <property type="match status" value="1"/>
</dbReference>
<dbReference type="Proteomes" id="UP001595776">
    <property type="component" value="Unassembled WGS sequence"/>
</dbReference>
<dbReference type="PANTHER" id="PTHR12725">
    <property type="entry name" value="HALOACID DEHALOGENASE-LIKE HYDROLASE"/>
    <property type="match status" value="1"/>
</dbReference>
<dbReference type="Gene3D" id="1.10.150.450">
    <property type="match status" value="1"/>
</dbReference>
<dbReference type="InterPro" id="IPR006439">
    <property type="entry name" value="HAD-SF_hydro_IA"/>
</dbReference>
<dbReference type="SFLD" id="SFLDS00003">
    <property type="entry name" value="Haloacid_Dehalogenase"/>
    <property type="match status" value="1"/>
</dbReference>
<evidence type="ECO:0000313" key="2">
    <source>
        <dbReference type="Proteomes" id="UP001595776"/>
    </source>
</evidence>
<dbReference type="RefSeq" id="WP_068143436.1">
    <property type="nucleotide sequence ID" value="NZ_JBHSCR010000014.1"/>
</dbReference>
<reference evidence="2" key="1">
    <citation type="journal article" date="2019" name="Int. J. Syst. Evol. Microbiol.">
        <title>The Global Catalogue of Microorganisms (GCM) 10K type strain sequencing project: providing services to taxonomists for standard genome sequencing and annotation.</title>
        <authorList>
            <consortium name="The Broad Institute Genomics Platform"/>
            <consortium name="The Broad Institute Genome Sequencing Center for Infectious Disease"/>
            <person name="Wu L."/>
            <person name="Ma J."/>
        </authorList>
    </citation>
    <scope>NUCLEOTIDE SEQUENCE [LARGE SCALE GENOMIC DNA]</scope>
    <source>
        <strain evidence="2">CGMCC 1.15304</strain>
    </source>
</reference>
<evidence type="ECO:0000313" key="1">
    <source>
        <dbReference type="EMBL" id="MFC4348838.1"/>
    </source>
</evidence>
<accession>A0ABV8UEF3</accession>